<dbReference type="Proteomes" id="UP001153365">
    <property type="component" value="Unassembled WGS sequence"/>
</dbReference>
<feature type="compositionally biased region" description="Low complexity" evidence="1">
    <location>
        <begin position="983"/>
        <end position="994"/>
    </location>
</feature>
<reference evidence="2" key="1">
    <citation type="submission" date="2022-06" db="EMBL/GenBank/DDBJ databases">
        <authorList>
            <consortium name="SYNGENTA / RWTH Aachen University"/>
        </authorList>
    </citation>
    <scope>NUCLEOTIDE SEQUENCE</scope>
</reference>
<name>A0AAV0B7Z9_PHAPC</name>
<feature type="compositionally biased region" description="Polar residues" evidence="1">
    <location>
        <begin position="940"/>
        <end position="960"/>
    </location>
</feature>
<feature type="region of interest" description="Disordered" evidence="1">
    <location>
        <begin position="903"/>
        <end position="1017"/>
    </location>
</feature>
<keyword evidence="3" id="KW-1185">Reference proteome</keyword>
<feature type="compositionally biased region" description="Basic and acidic residues" evidence="1">
    <location>
        <begin position="962"/>
        <end position="982"/>
    </location>
</feature>
<gene>
    <name evidence="2" type="ORF">PPACK8108_LOCUS15574</name>
</gene>
<sequence length="1017" mass="116167">MYSAMGWNIRKTIQFLFKKDTPYSRNQLQIYFGIWLIVSLMQLKELNGLPGPPLSLFGEPLGGVKTAHQLLNPNALKTIQPTPQNVLDPTNIFQASKLEDRIEGFIKEGTDNTKTRLQILDGMKPTELVTPEIKISDEEPKMSVQDYLQQISQSPSLSKKDEIMDGYYHMAKTLNVQESYLLHLNKENLEAHNNFEFLKAGMRSKMHSDYNKVLLNVESLAKELKLSSIEVKNKWNEIVSESIIASQKSNIPPKTGFWRNLFNIIFKNSEWRKVKFDRSIQQLIQNTKGKSMSPSEKIVFELNRHYQEGMPLTKKELNLLWKISRDHTLSEKELKHINSLESFTILSRRVDFAQNLMKKISKMGDRRKNISIERAYKALISLLESQTEGKPWTAEEIRVVNFLDKAKNLKQLEALGENSVEKITLDKLFQIQLAKENRNINDRVKKILELKALYSSPKAEAEGTAKSMEGNIFGSGSNDNSILLKETIGDLNGNKNVENLDKAEKIKMSNLYLKKLNLISEFALPSQRTYEDQLPVQAAAKRRLMAIEYLQRLEKEEGNLSETERSVLENLQKSHDPEVKFSEEEKDQIRNLEGDFKKIAHKFSDVKKAYEVLRIMNLDVMKEFDIDPELVQTLRGRLQELIKVSESKGKNAIPTAALDKTDQMQIKHLSYTYDLIVETMSEEDRALAQLLALESVKKSQKPKEASASSAILSPEEIALKDKLSKNSIDNKTRFLIASYSMLLPKRDQFLRGIDPIGVHKLRFINKVELSAQNIVQNKVISEMPNDLPLLKNLKDEERKKIINLMAEGKGKSEEEKVLRVREILEIAARRLKLEEEFTQLKFLRDLGVHEIEVRNKEIERARKRLEKIAELTSGLEKLDSHWDELKLDIKSAPELFNLKNQDETHSALKSGDSPQPNNEINRQAKSTQKQAQSSPASQSEENPSTLIGTETKLSSLSPELTNEEKLAQFDEAESSSKRRDSLKSSQSAPDISSSIGEPKGWLSGRIPTFGRSQNKDA</sequence>
<evidence type="ECO:0000256" key="1">
    <source>
        <dbReference type="SAM" id="MobiDB-lite"/>
    </source>
</evidence>
<evidence type="ECO:0000313" key="3">
    <source>
        <dbReference type="Proteomes" id="UP001153365"/>
    </source>
</evidence>
<feature type="compositionally biased region" description="Low complexity" evidence="1">
    <location>
        <begin position="923"/>
        <end position="939"/>
    </location>
</feature>
<proteinExistence type="predicted"/>
<evidence type="ECO:0000313" key="2">
    <source>
        <dbReference type="EMBL" id="CAH7682593.1"/>
    </source>
</evidence>
<accession>A0AAV0B7Z9</accession>
<organism evidence="2 3">
    <name type="scientific">Phakopsora pachyrhizi</name>
    <name type="common">Asian soybean rust disease fungus</name>
    <dbReference type="NCBI Taxonomy" id="170000"/>
    <lineage>
        <taxon>Eukaryota</taxon>
        <taxon>Fungi</taxon>
        <taxon>Dikarya</taxon>
        <taxon>Basidiomycota</taxon>
        <taxon>Pucciniomycotina</taxon>
        <taxon>Pucciniomycetes</taxon>
        <taxon>Pucciniales</taxon>
        <taxon>Phakopsoraceae</taxon>
        <taxon>Phakopsora</taxon>
    </lineage>
</organism>
<dbReference type="AlphaFoldDB" id="A0AAV0B7Z9"/>
<feature type="compositionally biased region" description="Polar residues" evidence="1">
    <location>
        <begin position="912"/>
        <end position="921"/>
    </location>
</feature>
<dbReference type="EMBL" id="CALTRL010004161">
    <property type="protein sequence ID" value="CAH7682593.1"/>
    <property type="molecule type" value="Genomic_DNA"/>
</dbReference>
<comment type="caution">
    <text evidence="2">The sequence shown here is derived from an EMBL/GenBank/DDBJ whole genome shotgun (WGS) entry which is preliminary data.</text>
</comment>
<protein>
    <submittedName>
        <fullName evidence="2">Expressed protein</fullName>
    </submittedName>
</protein>